<feature type="region of interest" description="Disordered" evidence="1">
    <location>
        <begin position="835"/>
        <end position="914"/>
    </location>
</feature>
<reference evidence="2 3" key="1">
    <citation type="journal article" date="2015" name="Genome Announc.">
        <title>Complete Genome Sequencing of Protease-Producing Novel Arthrobacter sp. Strain IHBB 11108 Using PacBio Single-Molecule Real-Time Sequencing Technology.</title>
        <authorList>
            <person name="Kiran S."/>
            <person name="Swarnkar M.K."/>
            <person name="Pal M."/>
            <person name="Thakur R."/>
            <person name="Tewari R."/>
            <person name="Singh A.K."/>
            <person name="Gulati A."/>
        </authorList>
    </citation>
    <scope>NUCLEOTIDE SEQUENCE [LARGE SCALE GENOMIC DNA]</scope>
    <source>
        <strain evidence="2 3">IHBB 11108</strain>
    </source>
</reference>
<dbReference type="Proteomes" id="UP000061839">
    <property type="component" value="Chromosome"/>
</dbReference>
<feature type="region of interest" description="Disordered" evidence="1">
    <location>
        <begin position="112"/>
        <end position="136"/>
    </location>
</feature>
<protein>
    <submittedName>
        <fullName evidence="2">Uncharacterized protein</fullName>
    </submittedName>
</protein>
<name>A0A0D4BXP5_9MICC</name>
<sequence>MKASLMASGWKTPYRLIIAGLAGTAILAGSAGLFAPPPVSQPWAAPTVPDIPAVAAQAWSDNSVSTPPSNYPTSTGASVSGTEPAVVTRPFTSTTIAASGLFGGLRPLAAPPAANDKGTGDFSATPGVSSGSWGGGSQTGGFTWNYPLTVRQAPAGPSPSLGFSYDSSRIDGLTSATNNQASVVGDGWGLGGAGSIRQTFATCADQGITGSYDLCGSPAGQTLTVSFGGRSGQLIKDAASGIYKLQNDDNTKVEYLSVAGVNGTYDGGHWRLTDTDGTQYYFGLNKLPGWVAGKATTNSVDTVTVGAAKNTQPCWNASFAASLCNQAYAWNLDYVVDLHGNSEAFYYTQDTNNYKAQAGSGAVKNYVRASRLIKVDYGMRSGRELLDTAPLHVVFDYAPRCTGTNCATVDVPSNFNCAASPLCSAYSPTFYTDQMLTKVRAETLVAGVYTGADSWNLKHSYPNPGDGSKPALWLGSIDHQGVDPKAATAGTISDPATVFSGQTLQNRVWVVDGLAPLDRYRISAIKTVTGASIAVTYTAAECTPTNLPASPQSNTKRCFPQWWAPTTPIAQPARMDYFHIYPVASVSSSPGPGADGSTQLVTKYQYLGTPAYKYAAAKYVPGSGGSQLSWSVFAGYGQVKTIIGNELNNANPSSVTTYLRGLDGTPADTTGALKDVKVTVSNGSAIDDSPWLAGLSVESQNFLGTGSTVLSSSISLPWASAPTATGSQATNAAQARHIAVGTTIAKKASGQGGSGWLESKTTNSFDSYGRISATSSTGNTAVSGDESCSVTTFADNTTKNILGLTAVSSSYANECSNGAPNGDLLKSSRNLYDGNSSAVPGSSGYTAPTKGEATRTDQAKSVSGNSAGDWQQGATTSYDALGRPTTSTDNNTGTARTTSIAYTPSAGLPTSISATNPLGWVTSVSLDPVRGKTLTQTDENGNSSTFRYDASGRPTAMWDPLRPIASNPDPSVATSYSVSQSAPSWVKSVKQNSTKVTSFAIYDGLGRLRQTQAQSPGGGTIATDTMYNSLGSVRFERNKYYLSAEPNGTLQIPTAAVPSATEYAYDAAGRPTKLTALKWDNQVLWSTQLSYAGNDTVTATGPGAQAAQTVVKDFNGSVIKRLQYHGTTASGTVDTTSYTFDRFKALIGMKDAAGNQWSWNYDPLGRQTLAKDPDSGDTTTSYDNAGRVATVTDALGAVTSVDYDQLDRPTAVKIAAAGGTAKTISSSVYDGEKKGQLTSSTRFNGPDFDQPVKTSYSSYTADYQPRSVTTEFPQALGAFAGSHQILGSYTPTGKLAQQKTPAFGGMAEELLGFGYDDWDHPTSVSDGPGNTIAGNTQYDHLGNIKIYSQYDLGYVYGKPDSIGNTDNLYNWDATTGRLESQWANNNLNGTLTDLGKVSYTYNEAGQLTARETAFAARSGSPNDFQCYSYDYAGHLGAVWTPASKACSSAPTSASTSVAGLGGVAPYAQTYSYNLAGDRSQVKRFDAAGALAVTEDYSYPAAGSPGVHRLQSVKSTSSAGQSTASFGWDAAGRMTNRAGQTLGYTLDGLLSSSSGVSSVSANPNPNSSGGTPPAPTTGSGAENGNRYYDADGNLVGIVDGSGTTAILGNITAHATPPGIKTATKTYTFAGKTVGQRVTSAGVTKLSFLIGDSVNTSQTILNQGVGMGPANVVTRFTDPYGLARSASRTGTGNAAFVAAAPGLLGKGSNAGNPGGFGAVNGYISGLADTGSDLTHLGARDLDPVLGVFTSPDPVLKTNTPNQFGPYTYAEGDPVNGSDPSGLLLSSSRNMYDGGGRGTATGSMSEVVGAVFGFILTSFTPVEVNKAPAAAGSSRGIYSPDHGFNSSAAYTYCNGAGSGTAGCAPFYLPGQSASFGGPGGSASPHGNQLPAAPYYGNGGGSGGYGGSGWGYSSVGAPANTAATAAAAAAAHTAMLQVQNAQMHAASEAATQKIGKENQAEAATSTGGGSGANQPPAKTGFADAGDDDEEGLSDGARIIQRLARDIAGKGADWLNSRMTQRMRRAADILEWLRPLFKGTTVHNEVSAELNQLFPGRFAYSTNGPDFFDLATGEYIELTTPGSVASHLLRPGYSGVTVVTYTLP</sequence>
<feature type="compositionally biased region" description="Low complexity" evidence="1">
    <location>
        <begin position="1554"/>
        <end position="1579"/>
    </location>
</feature>
<gene>
    <name evidence="2" type="ORF">UM93_04155</name>
</gene>
<dbReference type="InterPro" id="IPR006530">
    <property type="entry name" value="YD"/>
</dbReference>
<keyword evidence="3" id="KW-1185">Reference proteome</keyword>
<dbReference type="InterPro" id="IPR050708">
    <property type="entry name" value="T6SS_VgrG/RHS"/>
</dbReference>
<dbReference type="RefSeq" id="WP_045073851.1">
    <property type="nucleotide sequence ID" value="NZ_CP011005.1"/>
</dbReference>
<dbReference type="KEGG" id="ari:UM93_04155"/>
<feature type="region of interest" description="Disordered" evidence="1">
    <location>
        <begin position="1943"/>
        <end position="1986"/>
    </location>
</feature>
<accession>A0A0D4BXP5</accession>
<dbReference type="HOGENOM" id="CLU_000662_0_0_11"/>
<evidence type="ECO:0000256" key="1">
    <source>
        <dbReference type="SAM" id="MobiDB-lite"/>
    </source>
</evidence>
<dbReference type="PANTHER" id="PTHR32305:SF17">
    <property type="entry name" value="TRNA NUCLEASE WAPA"/>
    <property type="match status" value="1"/>
</dbReference>
<dbReference type="PANTHER" id="PTHR32305">
    <property type="match status" value="1"/>
</dbReference>
<dbReference type="PATRIC" id="fig|1618207.4.peg.845"/>
<dbReference type="Pfam" id="PF05593">
    <property type="entry name" value="RHS_repeat"/>
    <property type="match status" value="2"/>
</dbReference>
<dbReference type="STRING" id="1618207.UM93_04155"/>
<evidence type="ECO:0000313" key="3">
    <source>
        <dbReference type="Proteomes" id="UP000061839"/>
    </source>
</evidence>
<dbReference type="InterPro" id="IPR022385">
    <property type="entry name" value="Rhs_assc_core"/>
</dbReference>
<dbReference type="NCBIfam" id="TIGR01643">
    <property type="entry name" value="YD_repeat_2x"/>
    <property type="match status" value="1"/>
</dbReference>
<dbReference type="OrthoDB" id="5150353at2"/>
<organism evidence="2 3">
    <name type="scientific">Psychromicrobium lacuslunae</name>
    <dbReference type="NCBI Taxonomy" id="1618207"/>
    <lineage>
        <taxon>Bacteria</taxon>
        <taxon>Bacillati</taxon>
        <taxon>Actinomycetota</taxon>
        <taxon>Actinomycetes</taxon>
        <taxon>Micrococcales</taxon>
        <taxon>Micrococcaceae</taxon>
        <taxon>Psychromicrobium</taxon>
    </lineage>
</organism>
<evidence type="ECO:0000313" key="2">
    <source>
        <dbReference type="EMBL" id="AJT40905.1"/>
    </source>
</evidence>
<dbReference type="InterPro" id="IPR031325">
    <property type="entry name" value="RHS_repeat"/>
</dbReference>
<feature type="compositionally biased region" description="Polar residues" evidence="1">
    <location>
        <begin position="859"/>
        <end position="914"/>
    </location>
</feature>
<dbReference type="NCBIfam" id="TIGR03696">
    <property type="entry name" value="Rhs_assc_core"/>
    <property type="match status" value="1"/>
</dbReference>
<feature type="region of interest" description="Disordered" evidence="1">
    <location>
        <begin position="1554"/>
        <end position="1584"/>
    </location>
</feature>
<feature type="compositionally biased region" description="Polar residues" evidence="1">
    <location>
        <begin position="835"/>
        <end position="846"/>
    </location>
</feature>
<dbReference type="Gene3D" id="2.180.10.10">
    <property type="entry name" value="RHS repeat-associated core"/>
    <property type="match status" value="1"/>
</dbReference>
<proteinExistence type="predicted"/>
<dbReference type="EMBL" id="CP011005">
    <property type="protein sequence ID" value="AJT40905.1"/>
    <property type="molecule type" value="Genomic_DNA"/>
</dbReference>